<protein>
    <recommendedName>
        <fullName evidence="4">CSN8/PSMD8/EIF3K domain-containing protein</fullName>
    </recommendedName>
</protein>
<evidence type="ECO:0000256" key="1">
    <source>
        <dbReference type="SAM" id="MobiDB-lite"/>
    </source>
</evidence>
<dbReference type="EMBL" id="JAANER010000003">
    <property type="protein sequence ID" value="KAG9192825.1"/>
    <property type="molecule type" value="Genomic_DNA"/>
</dbReference>
<gene>
    <name evidence="2" type="ORF">G6011_11559</name>
</gene>
<dbReference type="PANTHER" id="PTHR39398">
    <property type="entry name" value="YALI0F14311P"/>
    <property type="match status" value="1"/>
</dbReference>
<name>A0AAD4IE08_9PLEO</name>
<organism evidence="2 3">
    <name type="scientific">Alternaria panax</name>
    <dbReference type="NCBI Taxonomy" id="48097"/>
    <lineage>
        <taxon>Eukaryota</taxon>
        <taxon>Fungi</taxon>
        <taxon>Dikarya</taxon>
        <taxon>Ascomycota</taxon>
        <taxon>Pezizomycotina</taxon>
        <taxon>Dothideomycetes</taxon>
        <taxon>Pleosporomycetidae</taxon>
        <taxon>Pleosporales</taxon>
        <taxon>Pleosporineae</taxon>
        <taxon>Pleosporaceae</taxon>
        <taxon>Alternaria</taxon>
        <taxon>Alternaria sect. Panax</taxon>
    </lineage>
</organism>
<evidence type="ECO:0008006" key="4">
    <source>
        <dbReference type="Google" id="ProtNLM"/>
    </source>
</evidence>
<evidence type="ECO:0000313" key="2">
    <source>
        <dbReference type="EMBL" id="KAG9192825.1"/>
    </source>
</evidence>
<reference evidence="2" key="1">
    <citation type="submission" date="2021-07" db="EMBL/GenBank/DDBJ databases">
        <title>Genome Resource of American Ginseng Black Spot Pathogen Alternaria panax.</title>
        <authorList>
            <person name="Qiu C."/>
            <person name="Wang W."/>
            <person name="Liu Z."/>
        </authorList>
    </citation>
    <scope>NUCLEOTIDE SEQUENCE</scope>
    <source>
        <strain evidence="2">BNCC115425</strain>
    </source>
</reference>
<sequence length="347" mass="38982">MKSSDPARPSSRRAASGAWNRLKPVREDVLETYGLPSKGETRLNDFKTQEVYFNRIIERYMKLCALNRDELDRLFVSVSVPQSTPTDTKSTTAATANAKLTSSFSSLSLSKHAPPEHQQPTSRPPLAQTSTNTSTAYRHHPIPQKAFTPSINELATVLASLRKLREAITASNRSDAFALRAYTFAIHVSILCHDWSSYLPSLLSLLNTIHPRNPLSPSTLHEYVGLLILDQACRQSDFAGARATKLAYGYKDWRVEKVLRCLVADDYVGFWRVRRSVDGYQRSVMEWADGGVRVHALKCLGRAYLSADKEFVERVTERRWEELVSEGVGWELSADGERVLIKKPKGA</sequence>
<dbReference type="AlphaFoldDB" id="A0AAD4IE08"/>
<feature type="compositionally biased region" description="Polar residues" evidence="1">
    <location>
        <begin position="127"/>
        <end position="136"/>
    </location>
</feature>
<dbReference type="PANTHER" id="PTHR39398:SF1">
    <property type="entry name" value="CSN8_PSMD8_EIF3K DOMAIN-CONTAINING PROTEIN"/>
    <property type="match status" value="1"/>
</dbReference>
<comment type="caution">
    <text evidence="2">The sequence shown here is derived from an EMBL/GenBank/DDBJ whole genome shotgun (WGS) entry which is preliminary data.</text>
</comment>
<feature type="region of interest" description="Disordered" evidence="1">
    <location>
        <begin position="107"/>
        <end position="137"/>
    </location>
</feature>
<accession>A0AAD4IE08</accession>
<keyword evidence="3" id="KW-1185">Reference proteome</keyword>
<evidence type="ECO:0000313" key="3">
    <source>
        <dbReference type="Proteomes" id="UP001199106"/>
    </source>
</evidence>
<proteinExistence type="predicted"/>
<dbReference type="Proteomes" id="UP001199106">
    <property type="component" value="Unassembled WGS sequence"/>
</dbReference>